<name>A0A1S3XA27_TOBAC</name>
<dbReference type="PaxDb" id="4097-A0A1S3XA27"/>
<reference evidence="2" key="1">
    <citation type="submission" date="2025-08" db="UniProtKB">
        <authorList>
            <consortium name="RefSeq"/>
        </authorList>
    </citation>
    <scope>IDENTIFICATION</scope>
</reference>
<dbReference type="KEGG" id="nta:107762880"/>
<dbReference type="OrthoDB" id="1305833at2759"/>
<accession>A0A1S3XA27</accession>
<evidence type="ECO:0000313" key="2">
    <source>
        <dbReference type="RefSeq" id="XP_016436766.1"/>
    </source>
</evidence>
<gene>
    <name evidence="2" type="primary">LOC107762880</name>
</gene>
<protein>
    <submittedName>
        <fullName evidence="2">Uncharacterized protein</fullName>
    </submittedName>
</protein>
<organism evidence="2">
    <name type="scientific">Nicotiana tabacum</name>
    <name type="common">Common tobacco</name>
    <dbReference type="NCBI Taxonomy" id="4097"/>
    <lineage>
        <taxon>Eukaryota</taxon>
        <taxon>Viridiplantae</taxon>
        <taxon>Streptophyta</taxon>
        <taxon>Embryophyta</taxon>
        <taxon>Tracheophyta</taxon>
        <taxon>Spermatophyta</taxon>
        <taxon>Magnoliopsida</taxon>
        <taxon>eudicotyledons</taxon>
        <taxon>Gunneridae</taxon>
        <taxon>Pentapetalae</taxon>
        <taxon>asterids</taxon>
        <taxon>lamiids</taxon>
        <taxon>Solanales</taxon>
        <taxon>Solanaceae</taxon>
        <taxon>Nicotianoideae</taxon>
        <taxon>Nicotianeae</taxon>
        <taxon>Nicotiana</taxon>
    </lineage>
</organism>
<sequence>MEPPDVSKNVGRPRAKRTREPDEARKRVGEWSYSRKGVVMTCSNCGGENHNVRGCFKEKLMQTLQNQEKGNTRKVVQVRPQLQNFHLHLLLLKMKEWTLIVNL</sequence>
<feature type="compositionally biased region" description="Basic and acidic residues" evidence="1">
    <location>
        <begin position="18"/>
        <end position="28"/>
    </location>
</feature>
<dbReference type="AlphaFoldDB" id="A0A1S3XA27"/>
<proteinExistence type="predicted"/>
<feature type="region of interest" description="Disordered" evidence="1">
    <location>
        <begin position="1"/>
        <end position="28"/>
    </location>
</feature>
<dbReference type="RefSeq" id="XP_016436766.1">
    <property type="nucleotide sequence ID" value="XM_016581280.1"/>
</dbReference>
<evidence type="ECO:0000256" key="1">
    <source>
        <dbReference type="SAM" id="MobiDB-lite"/>
    </source>
</evidence>